<evidence type="ECO:0000259" key="10">
    <source>
        <dbReference type="PROSITE" id="PS51330"/>
    </source>
</evidence>
<sequence>MITFVLARADNGVIGMDGRLPWHLPADLRRFKALTMGQAMVMGRKTFESFPSPLPGRRHVVLTRDPMWRAEGAEAAHTPDAALALARGGDPDARVAVIGGAEIFALLLDRADRVELTEVHTEPAGDAIVPAFTGWREMARESHAAEGERPAYDFVTLAR</sequence>
<keyword evidence="6 8" id="KW-0560">Oxidoreductase</keyword>
<evidence type="ECO:0000256" key="2">
    <source>
        <dbReference type="ARBA" id="ARBA00009539"/>
    </source>
</evidence>
<dbReference type="PRINTS" id="PR00070">
    <property type="entry name" value="DHFR"/>
</dbReference>
<dbReference type="Gene3D" id="3.40.430.10">
    <property type="entry name" value="Dihydrofolate Reductase, subunit A"/>
    <property type="match status" value="1"/>
</dbReference>
<comment type="catalytic activity">
    <reaction evidence="8">
        <text>(6S)-5,6,7,8-tetrahydrofolate + NADP(+) = 7,8-dihydrofolate + NADPH + H(+)</text>
        <dbReference type="Rhea" id="RHEA:15009"/>
        <dbReference type="ChEBI" id="CHEBI:15378"/>
        <dbReference type="ChEBI" id="CHEBI:57451"/>
        <dbReference type="ChEBI" id="CHEBI:57453"/>
        <dbReference type="ChEBI" id="CHEBI:57783"/>
        <dbReference type="ChEBI" id="CHEBI:58349"/>
        <dbReference type="EC" id="1.5.1.3"/>
    </reaction>
</comment>
<dbReference type="InterPro" id="IPR017925">
    <property type="entry name" value="DHFR_CS"/>
</dbReference>
<evidence type="ECO:0000256" key="6">
    <source>
        <dbReference type="ARBA" id="ARBA00023002"/>
    </source>
</evidence>
<accession>A0ABS7BKG6</accession>
<dbReference type="Pfam" id="PF00186">
    <property type="entry name" value="DHFR_1"/>
    <property type="match status" value="1"/>
</dbReference>
<dbReference type="RefSeq" id="WP_219747449.1">
    <property type="nucleotide sequence ID" value="NZ_JAHXZN010000001.1"/>
</dbReference>
<gene>
    <name evidence="11" type="ORF">KZ820_04590</name>
</gene>
<evidence type="ECO:0000256" key="3">
    <source>
        <dbReference type="ARBA" id="ARBA00012856"/>
    </source>
</evidence>
<comment type="caution">
    <text evidence="11">The sequence shown here is derived from an EMBL/GenBank/DDBJ whole genome shotgun (WGS) entry which is preliminary data.</text>
</comment>
<keyword evidence="5 8" id="KW-0521">NADP</keyword>
<proteinExistence type="inferred from homology"/>
<evidence type="ECO:0000313" key="12">
    <source>
        <dbReference type="Proteomes" id="UP000759103"/>
    </source>
</evidence>
<evidence type="ECO:0000256" key="7">
    <source>
        <dbReference type="ARBA" id="ARBA00025067"/>
    </source>
</evidence>
<dbReference type="EC" id="1.5.1.3" evidence="3 8"/>
<organism evidence="11 12">
    <name type="scientific">Sphingomonas citri</name>
    <dbReference type="NCBI Taxonomy" id="2862499"/>
    <lineage>
        <taxon>Bacteria</taxon>
        <taxon>Pseudomonadati</taxon>
        <taxon>Pseudomonadota</taxon>
        <taxon>Alphaproteobacteria</taxon>
        <taxon>Sphingomonadales</taxon>
        <taxon>Sphingomonadaceae</taxon>
        <taxon>Sphingomonas</taxon>
    </lineage>
</organism>
<name>A0ABS7BKG6_9SPHN</name>
<dbReference type="InterPro" id="IPR024072">
    <property type="entry name" value="DHFR-like_dom_sf"/>
</dbReference>
<dbReference type="SUPFAM" id="SSF53597">
    <property type="entry name" value="Dihydrofolate reductase-like"/>
    <property type="match status" value="1"/>
</dbReference>
<comment type="pathway">
    <text evidence="1 8">Cofactor biosynthesis; tetrahydrofolate biosynthesis; 5,6,7,8-tetrahydrofolate from 7,8-dihydrofolate: step 1/1.</text>
</comment>
<reference evidence="11 12" key="1">
    <citation type="submission" date="2021-07" db="EMBL/GenBank/DDBJ databases">
        <title>Sphingomonas sp.</title>
        <authorList>
            <person name="Feng G."/>
            <person name="Li J."/>
            <person name="Pan M."/>
        </authorList>
    </citation>
    <scope>NUCLEOTIDE SEQUENCE [LARGE SCALE GENOMIC DNA]</scope>
    <source>
        <strain evidence="11 12">RRHST34</strain>
    </source>
</reference>
<feature type="domain" description="DHFR" evidence="10">
    <location>
        <begin position="1"/>
        <end position="159"/>
    </location>
</feature>
<dbReference type="PANTHER" id="PTHR48069:SF3">
    <property type="entry name" value="DIHYDROFOLATE REDUCTASE"/>
    <property type="match status" value="1"/>
</dbReference>
<dbReference type="InterPro" id="IPR001796">
    <property type="entry name" value="DHFR_dom"/>
</dbReference>
<evidence type="ECO:0000256" key="8">
    <source>
        <dbReference type="PIRNR" id="PIRNR000194"/>
    </source>
</evidence>
<comment type="similarity">
    <text evidence="2 8 9">Belongs to the dihydrofolate reductase family.</text>
</comment>
<dbReference type="PROSITE" id="PS00075">
    <property type="entry name" value="DHFR_1"/>
    <property type="match status" value="1"/>
</dbReference>
<keyword evidence="4 8" id="KW-0554">One-carbon metabolism</keyword>
<dbReference type="Proteomes" id="UP000759103">
    <property type="component" value="Unassembled WGS sequence"/>
</dbReference>
<evidence type="ECO:0000256" key="4">
    <source>
        <dbReference type="ARBA" id="ARBA00022563"/>
    </source>
</evidence>
<dbReference type="InterPro" id="IPR012259">
    <property type="entry name" value="DHFR"/>
</dbReference>
<evidence type="ECO:0000313" key="11">
    <source>
        <dbReference type="EMBL" id="MBW6530003.1"/>
    </source>
</evidence>
<dbReference type="PROSITE" id="PS51330">
    <property type="entry name" value="DHFR_2"/>
    <property type="match status" value="1"/>
</dbReference>
<keyword evidence="12" id="KW-1185">Reference proteome</keyword>
<protein>
    <recommendedName>
        <fullName evidence="3 8">Dihydrofolate reductase</fullName>
        <ecNumber evidence="3 8">1.5.1.3</ecNumber>
    </recommendedName>
</protein>
<dbReference type="CDD" id="cd00209">
    <property type="entry name" value="DHFR"/>
    <property type="match status" value="1"/>
</dbReference>
<dbReference type="PANTHER" id="PTHR48069">
    <property type="entry name" value="DIHYDROFOLATE REDUCTASE"/>
    <property type="match status" value="1"/>
</dbReference>
<dbReference type="PIRSF" id="PIRSF000194">
    <property type="entry name" value="DHFR"/>
    <property type="match status" value="1"/>
</dbReference>
<dbReference type="EMBL" id="JAHXZN010000001">
    <property type="protein sequence ID" value="MBW6530003.1"/>
    <property type="molecule type" value="Genomic_DNA"/>
</dbReference>
<evidence type="ECO:0000256" key="1">
    <source>
        <dbReference type="ARBA" id="ARBA00004903"/>
    </source>
</evidence>
<evidence type="ECO:0000256" key="9">
    <source>
        <dbReference type="RuleBase" id="RU004474"/>
    </source>
</evidence>
<evidence type="ECO:0000256" key="5">
    <source>
        <dbReference type="ARBA" id="ARBA00022857"/>
    </source>
</evidence>
<comment type="function">
    <text evidence="7 8">Key enzyme in folate metabolism. Catalyzes an essential reaction for de novo glycine and purine synthesis, and for DNA precursor synthesis.</text>
</comment>